<dbReference type="SUPFAM" id="SSF52540">
    <property type="entry name" value="P-loop containing nucleoside triphosphate hydrolases"/>
    <property type="match status" value="2"/>
</dbReference>
<evidence type="ECO:0000256" key="2">
    <source>
        <dbReference type="ARBA" id="ARBA00022553"/>
    </source>
</evidence>
<dbReference type="InterPro" id="IPR051347">
    <property type="entry name" value="Circadian_clock_KaiC-rel"/>
</dbReference>
<keyword evidence="3" id="KW-0808">Transferase</keyword>
<dbReference type="InterPro" id="IPR014774">
    <property type="entry name" value="KaiC-like_dom"/>
</dbReference>
<keyword evidence="4" id="KW-0677">Repeat</keyword>
<organism evidence="8 9">
    <name type="scientific">Methanolobus halotolerans</name>
    <dbReference type="NCBI Taxonomy" id="2052935"/>
    <lineage>
        <taxon>Archaea</taxon>
        <taxon>Methanobacteriati</taxon>
        <taxon>Methanobacteriota</taxon>
        <taxon>Stenosarchaea group</taxon>
        <taxon>Methanomicrobia</taxon>
        <taxon>Methanosarcinales</taxon>
        <taxon>Methanosarcinaceae</taxon>
        <taxon>Methanolobus</taxon>
    </lineage>
</organism>
<name>A0A4E0Q0E7_9EURY</name>
<dbReference type="Gene3D" id="3.40.50.300">
    <property type="entry name" value="P-loop containing nucleotide triphosphate hydrolases"/>
    <property type="match status" value="2"/>
</dbReference>
<dbReference type="OrthoDB" id="27015at2157"/>
<feature type="domain" description="KaiC" evidence="7">
    <location>
        <begin position="229"/>
        <end position="455"/>
    </location>
</feature>
<dbReference type="InterPro" id="IPR030665">
    <property type="entry name" value="KaiC"/>
</dbReference>
<evidence type="ECO:0000256" key="6">
    <source>
        <dbReference type="ARBA" id="ARBA00022801"/>
    </source>
</evidence>
<feature type="domain" description="KaiC" evidence="7">
    <location>
        <begin position="2"/>
        <end position="227"/>
    </location>
</feature>
<protein>
    <recommendedName>
        <fullName evidence="1">non-specific serine/threonine protein kinase</fullName>
        <ecNumber evidence="1">2.7.11.1</ecNumber>
    </recommendedName>
</protein>
<dbReference type="PANTHER" id="PTHR42926:SF1">
    <property type="entry name" value="CIRCADIAN CLOCK OSCILLATOR PROTEIN KAIC 1"/>
    <property type="match status" value="1"/>
</dbReference>
<proteinExistence type="predicted"/>
<keyword evidence="6" id="KW-0378">Hydrolase</keyword>
<evidence type="ECO:0000313" key="8">
    <source>
        <dbReference type="EMBL" id="TGC09792.1"/>
    </source>
</evidence>
<comment type="caution">
    <text evidence="8">The sequence shown here is derived from an EMBL/GenBank/DDBJ whole genome shotgun (WGS) entry which is preliminary data.</text>
</comment>
<dbReference type="PANTHER" id="PTHR42926">
    <property type="match status" value="1"/>
</dbReference>
<dbReference type="InterPro" id="IPR027417">
    <property type="entry name" value="P-loop_NTPase"/>
</dbReference>
<dbReference type="Pfam" id="PF06745">
    <property type="entry name" value="ATPase"/>
    <property type="match status" value="2"/>
</dbReference>
<evidence type="ECO:0000313" key="9">
    <source>
        <dbReference type="Proteomes" id="UP000297295"/>
    </source>
</evidence>
<dbReference type="AlphaFoldDB" id="A0A4E0Q0E7"/>
<evidence type="ECO:0000256" key="5">
    <source>
        <dbReference type="ARBA" id="ARBA00022777"/>
    </source>
</evidence>
<dbReference type="PROSITE" id="PS51146">
    <property type="entry name" value="KAIC"/>
    <property type="match status" value="2"/>
</dbReference>
<dbReference type="GO" id="GO:0004674">
    <property type="term" value="F:protein serine/threonine kinase activity"/>
    <property type="evidence" value="ECO:0007669"/>
    <property type="project" value="UniProtKB-EC"/>
</dbReference>
<dbReference type="EMBL" id="PGGK01000004">
    <property type="protein sequence ID" value="TGC09792.1"/>
    <property type="molecule type" value="Genomic_DNA"/>
</dbReference>
<dbReference type="RefSeq" id="WP_135389308.1">
    <property type="nucleotide sequence ID" value="NZ_PGGK01000004.1"/>
</dbReference>
<dbReference type="Proteomes" id="UP000297295">
    <property type="component" value="Unassembled WGS sequence"/>
</dbReference>
<accession>A0A4E0Q0E7</accession>
<dbReference type="GO" id="GO:0005524">
    <property type="term" value="F:ATP binding"/>
    <property type="evidence" value="ECO:0007669"/>
    <property type="project" value="InterPro"/>
</dbReference>
<dbReference type="InterPro" id="IPR010624">
    <property type="entry name" value="KaiC_dom"/>
</dbReference>
<dbReference type="PIRSF" id="PIRSF039117">
    <property type="entry name" value="KaiC"/>
    <property type="match status" value="1"/>
</dbReference>
<keyword evidence="5" id="KW-0418">Kinase</keyword>
<evidence type="ECO:0000259" key="7">
    <source>
        <dbReference type="PROSITE" id="PS51146"/>
    </source>
</evidence>
<keyword evidence="2" id="KW-0597">Phosphoprotein</keyword>
<gene>
    <name evidence="8" type="ORF">CUN85_05405</name>
</gene>
<evidence type="ECO:0000256" key="4">
    <source>
        <dbReference type="ARBA" id="ARBA00022737"/>
    </source>
</evidence>
<keyword evidence="9" id="KW-1185">Reference proteome</keyword>
<evidence type="ECO:0000256" key="1">
    <source>
        <dbReference type="ARBA" id="ARBA00012513"/>
    </source>
</evidence>
<evidence type="ECO:0000256" key="3">
    <source>
        <dbReference type="ARBA" id="ARBA00022679"/>
    </source>
</evidence>
<dbReference type="EC" id="2.7.11.1" evidence="1"/>
<reference evidence="8 9" key="1">
    <citation type="submission" date="2017-11" db="EMBL/GenBank/DDBJ databases">
        <title>Isolation and Characterization of Methanogenic Archaea from Saline Meromictic Lake at Siberia.</title>
        <authorList>
            <person name="Shen Y."/>
            <person name="Huang H.-H."/>
            <person name="Lai M.-C."/>
            <person name="Chen S.-C."/>
        </authorList>
    </citation>
    <scope>NUCLEOTIDE SEQUENCE [LARGE SCALE GENOMIC DNA]</scope>
    <source>
        <strain evidence="8 9">SY-01</strain>
    </source>
</reference>
<dbReference type="GO" id="GO:0016787">
    <property type="term" value="F:hydrolase activity"/>
    <property type="evidence" value="ECO:0007669"/>
    <property type="project" value="UniProtKB-KW"/>
</dbReference>
<sequence length="455" mass="50446">MDTKSTGIPGLDEILGGGIPQPSTILIAGNPGTGRTTLGIQSLCYAAREGEKVLYVCPTTKSESSVREILSGYDFYEESLNIRTYNISSVERDPLTMLVDLGNAVASLNPDRVLIDPVTPIGFGFPEAERRRFMYSLNSAINDWNAIVYMTGTMTTVEMCRSVITDIADGVIYLSQKIERVHTDRRLRVVKFSGMSYLSGEHFFEISASGTHLYPRIQVPVPKPEWNSERTGFGIEELEKFMGGGLFRQSSTLLAGNTGTGKTLFGLQFIVDGARKGEPGIISSFEETPGEIRHYAANFGMDIKELEERDLVRILCVAPSEINACKHAAELQEHIEAIGARRIVLDDISGFDHAFGDCSEKRKHLSNLIRIFKDKDVTSLFISGNMAAGSDPLVSEIPISSFVDNLILMRNLEIESDIKKALYILKMHGSIHEKRLISYYIDSEGIHIGEFLKDR</sequence>